<organism evidence="2 3">
    <name type="scientific">Methanolapillus millepedarum</name>
    <dbReference type="NCBI Taxonomy" id="3028296"/>
    <lineage>
        <taxon>Archaea</taxon>
        <taxon>Methanobacteriati</taxon>
        <taxon>Methanobacteriota</taxon>
        <taxon>Stenosarchaea group</taxon>
        <taxon>Methanomicrobia</taxon>
        <taxon>Methanosarcinales</taxon>
        <taxon>Methanosarcinaceae</taxon>
        <taxon>Methanolapillus</taxon>
    </lineage>
</organism>
<evidence type="ECO:0000256" key="1">
    <source>
        <dbReference type="ARBA" id="ARBA00022649"/>
    </source>
</evidence>
<dbReference type="AlphaFoldDB" id="A0AA96ZWI9"/>
<evidence type="ECO:0000313" key="2">
    <source>
        <dbReference type="EMBL" id="WNY26032.1"/>
    </source>
</evidence>
<evidence type="ECO:0000313" key="3">
    <source>
        <dbReference type="Proteomes" id="UP001303587"/>
    </source>
</evidence>
<dbReference type="InterPro" id="IPR035093">
    <property type="entry name" value="RelE/ParE_toxin_dom_sf"/>
</dbReference>
<sequence>MKELVLTPRVELDLKDIKMYIEEVSGSSETAVNHIANLMNCYGKLSDFPLLGKDMSSGKGLKFNYRYLICGNYFVYYKFQNNVVRIFRILNSKRDFLRILYRDLINEENKS</sequence>
<dbReference type="Proteomes" id="UP001303587">
    <property type="component" value="Chromosome"/>
</dbReference>
<evidence type="ECO:0008006" key="4">
    <source>
        <dbReference type="Google" id="ProtNLM"/>
    </source>
</evidence>
<name>A0AA96ZWI9_9EURY</name>
<dbReference type="Pfam" id="PF05016">
    <property type="entry name" value="ParE_toxin"/>
    <property type="match status" value="1"/>
</dbReference>
<dbReference type="GeneID" id="89230698"/>
<gene>
    <name evidence="2" type="ORF">MsAc7_16040</name>
</gene>
<reference evidence="2 3" key="1">
    <citation type="submission" date="2023-07" db="EMBL/GenBank/DDBJ databases">
        <title>Closed genoem sequence of Methanosarcinaceae archaeon Ac7.</title>
        <authorList>
            <person name="Poehlein A."/>
            <person name="Protasov E."/>
            <person name="Platt K."/>
            <person name="Reeh H."/>
            <person name="Daniel R."/>
            <person name="Brune A."/>
        </authorList>
    </citation>
    <scope>NUCLEOTIDE SEQUENCE [LARGE SCALE GENOMIC DNA]</scope>
    <source>
        <strain evidence="2 3">Ac7</strain>
    </source>
</reference>
<dbReference type="Gene3D" id="3.30.2310.20">
    <property type="entry name" value="RelE-like"/>
    <property type="match status" value="1"/>
</dbReference>
<dbReference type="EMBL" id="CP131060">
    <property type="protein sequence ID" value="WNY26032.1"/>
    <property type="molecule type" value="Genomic_DNA"/>
</dbReference>
<proteinExistence type="predicted"/>
<keyword evidence="1" id="KW-1277">Toxin-antitoxin system</keyword>
<dbReference type="RefSeq" id="WP_338102368.1">
    <property type="nucleotide sequence ID" value="NZ_CP131060.1"/>
</dbReference>
<dbReference type="InterPro" id="IPR007712">
    <property type="entry name" value="RelE/ParE_toxin"/>
</dbReference>
<protein>
    <recommendedName>
        <fullName evidence="4">Type II toxin-antitoxin system RelE/ParE family toxin</fullName>
    </recommendedName>
</protein>
<accession>A0AA96ZWI9</accession>
<keyword evidence="3" id="KW-1185">Reference proteome</keyword>